<sequence length="418" mass="45348">MRILLVGINYSPEIISIAVYSTGMAEFLAKRGHTVEVVTAHPYFPEWRAREGWGGLRWVKEHVGGVEVTHCPIYIPGNPSGVRRILHHASFALSSLPVLMLKVIRGKYDVVFVVAPSLVAAPVGALAARLSGAKAWLHIQDFEVEAAFATGLISQQSLIGRLAVRFERWTMRMFDRVSTISPQMRRRLVEKGIPQDETVEFRNWSDIEAIKPLDRPSPLKAELGLTEKMLVLYSGNLGKKQGLEAVVGAAARLQDRGDIAFVIAGDGPLRSDLEHLAAGLSNVVFIPLQPYGRLSDLLGMASVHVLPQMADAADLVLPSKLINMLASGRPIVATAMPHTGIWEEVQGAGVVVPPGDTEALAHAISDLIDDPIRMETLGKAARAKAIERWDIANILSGLQGDLASLTKTATLERGQKTA</sequence>
<dbReference type="SUPFAM" id="SSF53756">
    <property type="entry name" value="UDP-Glycosyltransferase/glycogen phosphorylase"/>
    <property type="match status" value="1"/>
</dbReference>
<evidence type="ECO:0000313" key="3">
    <source>
        <dbReference type="EMBL" id="MBC2835111.1"/>
    </source>
</evidence>
<evidence type="ECO:0000259" key="2">
    <source>
        <dbReference type="Pfam" id="PF13579"/>
    </source>
</evidence>
<dbReference type="NCBIfam" id="NF007640">
    <property type="entry name" value="PRK10307.1"/>
    <property type="match status" value="1"/>
</dbReference>
<name>A0A842I6A1_9RHOB</name>
<dbReference type="InterPro" id="IPR050194">
    <property type="entry name" value="Glycosyltransferase_grp1"/>
</dbReference>
<feature type="domain" description="Glycosyl transferase family 1" evidence="1">
    <location>
        <begin position="225"/>
        <end position="383"/>
    </location>
</feature>
<dbReference type="GO" id="GO:0016758">
    <property type="term" value="F:hexosyltransferase activity"/>
    <property type="evidence" value="ECO:0007669"/>
    <property type="project" value="TreeGrafter"/>
</dbReference>
<dbReference type="Pfam" id="PF13579">
    <property type="entry name" value="Glyco_trans_4_4"/>
    <property type="match status" value="1"/>
</dbReference>
<dbReference type="Proteomes" id="UP000555411">
    <property type="component" value="Unassembled WGS sequence"/>
</dbReference>
<dbReference type="Gene3D" id="3.40.50.2000">
    <property type="entry name" value="Glycogen Phosphorylase B"/>
    <property type="match status" value="2"/>
</dbReference>
<keyword evidence="4" id="KW-1185">Reference proteome</keyword>
<accession>A0A842I6A1</accession>
<dbReference type="PANTHER" id="PTHR45947">
    <property type="entry name" value="SULFOQUINOVOSYL TRANSFERASE SQD2"/>
    <property type="match status" value="1"/>
</dbReference>
<proteinExistence type="predicted"/>
<comment type="caution">
    <text evidence="3">The sequence shown here is derived from an EMBL/GenBank/DDBJ whole genome shotgun (WGS) entry which is preliminary data.</text>
</comment>
<organism evidence="3 4">
    <name type="scientific">Paragemmobacter straminiformis</name>
    <dbReference type="NCBI Taxonomy" id="2045119"/>
    <lineage>
        <taxon>Bacteria</taxon>
        <taxon>Pseudomonadati</taxon>
        <taxon>Pseudomonadota</taxon>
        <taxon>Alphaproteobacteria</taxon>
        <taxon>Rhodobacterales</taxon>
        <taxon>Paracoccaceae</taxon>
        <taxon>Paragemmobacter</taxon>
    </lineage>
</organism>
<dbReference type="Pfam" id="PF00534">
    <property type="entry name" value="Glycos_transf_1"/>
    <property type="match status" value="1"/>
</dbReference>
<gene>
    <name evidence="3" type="ORF">H7F16_06295</name>
</gene>
<evidence type="ECO:0000259" key="1">
    <source>
        <dbReference type="Pfam" id="PF00534"/>
    </source>
</evidence>
<feature type="domain" description="Glycosyltransferase subfamily 4-like N-terminal" evidence="2">
    <location>
        <begin position="17"/>
        <end position="204"/>
    </location>
</feature>
<dbReference type="AlphaFoldDB" id="A0A842I6A1"/>
<dbReference type="CDD" id="cd03794">
    <property type="entry name" value="GT4_WbuB-like"/>
    <property type="match status" value="1"/>
</dbReference>
<dbReference type="EMBL" id="JACLQD010000002">
    <property type="protein sequence ID" value="MBC2835111.1"/>
    <property type="molecule type" value="Genomic_DNA"/>
</dbReference>
<dbReference type="PANTHER" id="PTHR45947:SF3">
    <property type="entry name" value="SULFOQUINOVOSYL TRANSFERASE SQD2"/>
    <property type="match status" value="1"/>
</dbReference>
<protein>
    <submittedName>
        <fullName evidence="3">WcaI family glycosyltransferase</fullName>
    </submittedName>
</protein>
<keyword evidence="3" id="KW-0808">Transferase</keyword>
<evidence type="ECO:0000313" key="4">
    <source>
        <dbReference type="Proteomes" id="UP000555411"/>
    </source>
</evidence>
<dbReference type="InterPro" id="IPR028098">
    <property type="entry name" value="Glyco_trans_4-like_N"/>
</dbReference>
<dbReference type="InterPro" id="IPR001296">
    <property type="entry name" value="Glyco_trans_1"/>
</dbReference>
<reference evidence="3 4" key="1">
    <citation type="journal article" date="2017" name="Int. J. Syst. Evol. Microbiol.">
        <title>Gemmobacter straminiformis sp. nov., isolated from an artificial fountain.</title>
        <authorList>
            <person name="Kang J.Y."/>
            <person name="Kim M.J."/>
            <person name="Chun J."/>
            <person name="Son K.P."/>
            <person name="Jahng K.Y."/>
        </authorList>
    </citation>
    <scope>NUCLEOTIDE SEQUENCE [LARGE SCALE GENOMIC DNA]</scope>
    <source>
        <strain evidence="3 4">CAM-8</strain>
    </source>
</reference>